<dbReference type="Gene3D" id="3.40.50.300">
    <property type="entry name" value="P-loop containing nucleotide triphosphate hydrolases"/>
    <property type="match status" value="1"/>
</dbReference>
<proteinExistence type="inferred from homology"/>
<evidence type="ECO:0000313" key="11">
    <source>
        <dbReference type="EMBL" id="PRW57397.1"/>
    </source>
</evidence>
<dbReference type="Pfam" id="PF00009">
    <property type="entry name" value="GTP_EFTU"/>
    <property type="match status" value="1"/>
</dbReference>
<keyword evidence="6" id="KW-0378">Hydrolase</keyword>
<dbReference type="InterPro" id="IPR009000">
    <property type="entry name" value="Transl_B-barrel_sf"/>
</dbReference>
<dbReference type="PRINTS" id="PR00315">
    <property type="entry name" value="ELONGATNFCT"/>
</dbReference>
<dbReference type="InterPro" id="IPR044127">
    <property type="entry name" value="eIF2g_dom_2"/>
</dbReference>
<comment type="catalytic activity">
    <reaction evidence="9">
        <text>GTP + H2O = GDP + phosphate + H(+)</text>
        <dbReference type="Rhea" id="RHEA:19669"/>
        <dbReference type="ChEBI" id="CHEBI:15377"/>
        <dbReference type="ChEBI" id="CHEBI:15378"/>
        <dbReference type="ChEBI" id="CHEBI:37565"/>
        <dbReference type="ChEBI" id="CHEBI:43474"/>
        <dbReference type="ChEBI" id="CHEBI:58189"/>
        <dbReference type="EC" id="3.6.5.3"/>
    </reaction>
</comment>
<evidence type="ECO:0000256" key="3">
    <source>
        <dbReference type="ARBA" id="ARBA00011986"/>
    </source>
</evidence>
<comment type="caution">
    <text evidence="11">The sequence shown here is derived from an EMBL/GenBank/DDBJ whole genome shotgun (WGS) entry which is preliminary data.</text>
</comment>
<dbReference type="FunFam" id="3.40.50.300:FF:000065">
    <property type="entry name" value="Eukaryotic translation initiation factor 2 subunit gamma"/>
    <property type="match status" value="1"/>
</dbReference>
<dbReference type="GO" id="GO:0003924">
    <property type="term" value="F:GTPase activity"/>
    <property type="evidence" value="ECO:0007669"/>
    <property type="project" value="InterPro"/>
</dbReference>
<organism evidence="11 12">
    <name type="scientific">Chlorella sorokiniana</name>
    <name type="common">Freshwater green alga</name>
    <dbReference type="NCBI Taxonomy" id="3076"/>
    <lineage>
        <taxon>Eukaryota</taxon>
        <taxon>Viridiplantae</taxon>
        <taxon>Chlorophyta</taxon>
        <taxon>core chlorophytes</taxon>
        <taxon>Trebouxiophyceae</taxon>
        <taxon>Chlorellales</taxon>
        <taxon>Chlorellaceae</taxon>
        <taxon>Chlorella clade</taxon>
        <taxon>Chlorella</taxon>
    </lineage>
</organism>
<dbReference type="Pfam" id="PF09173">
    <property type="entry name" value="eIF2_C"/>
    <property type="match status" value="1"/>
</dbReference>
<evidence type="ECO:0000256" key="1">
    <source>
        <dbReference type="ARBA" id="ARBA00003982"/>
    </source>
</evidence>
<dbReference type="InterPro" id="IPR044128">
    <property type="entry name" value="eIF2g_GTP-bd"/>
</dbReference>
<comment type="function">
    <text evidence="1">This protein promotes the GTP-dependent binding of aminoacyl-tRNA to the A-site of ribosomes during protein biosynthesis.</text>
</comment>
<dbReference type="InterPro" id="IPR004161">
    <property type="entry name" value="EFTu-like_2"/>
</dbReference>
<evidence type="ECO:0000256" key="6">
    <source>
        <dbReference type="ARBA" id="ARBA00022801"/>
    </source>
</evidence>
<evidence type="ECO:0000256" key="5">
    <source>
        <dbReference type="ARBA" id="ARBA00022741"/>
    </source>
</evidence>
<keyword evidence="8" id="KW-0342">GTP-binding</keyword>
<dbReference type="InterPro" id="IPR000795">
    <property type="entry name" value="T_Tr_GTP-bd_dom"/>
</dbReference>
<keyword evidence="4" id="KW-0396">Initiation factor</keyword>
<dbReference type="InterPro" id="IPR009001">
    <property type="entry name" value="Transl_elong_EF1A/Init_IF2_C"/>
</dbReference>
<evidence type="ECO:0000313" key="12">
    <source>
        <dbReference type="Proteomes" id="UP000239899"/>
    </source>
</evidence>
<name>A0A2P6TTK0_CHLSO</name>
<evidence type="ECO:0000256" key="9">
    <source>
        <dbReference type="ARBA" id="ARBA00048107"/>
    </source>
</evidence>
<dbReference type="CDD" id="cd01888">
    <property type="entry name" value="eIF2_gamma"/>
    <property type="match status" value="1"/>
</dbReference>
<dbReference type="GO" id="GO:0005850">
    <property type="term" value="C:eukaryotic translation initiation factor 2 complex"/>
    <property type="evidence" value="ECO:0007669"/>
    <property type="project" value="TreeGrafter"/>
</dbReference>
<dbReference type="InterPro" id="IPR050543">
    <property type="entry name" value="eIF2G"/>
</dbReference>
<dbReference type="PANTHER" id="PTHR42854:SF3">
    <property type="entry name" value="EUKARYOTIC TRANSLATION INITIATION FACTOR 2 SUBUNIT 3-RELATED"/>
    <property type="match status" value="1"/>
</dbReference>
<dbReference type="GO" id="GO:0005829">
    <property type="term" value="C:cytosol"/>
    <property type="evidence" value="ECO:0007669"/>
    <property type="project" value="TreeGrafter"/>
</dbReference>
<dbReference type="PROSITE" id="PS51722">
    <property type="entry name" value="G_TR_2"/>
    <property type="match status" value="1"/>
</dbReference>
<dbReference type="AlphaFoldDB" id="A0A2P6TTK0"/>
<comment type="similarity">
    <text evidence="2">Belongs to the TRAFAC class translation factor GTPase superfamily. Classic translation factor GTPase family. EF-Tu/EF-1A subfamily.</text>
</comment>
<reference evidence="11 12" key="1">
    <citation type="journal article" date="2018" name="Plant J.">
        <title>Genome sequences of Chlorella sorokiniana UTEX 1602 and Micractinium conductrix SAG 241.80: implications to maltose excretion by a green alga.</title>
        <authorList>
            <person name="Arriola M.B."/>
            <person name="Velmurugan N."/>
            <person name="Zhang Y."/>
            <person name="Plunkett M.H."/>
            <person name="Hondzo H."/>
            <person name="Barney B.M."/>
        </authorList>
    </citation>
    <scope>NUCLEOTIDE SEQUENCE [LARGE SCALE GENOMIC DNA]</scope>
    <source>
        <strain evidence="12">UTEX 1602</strain>
    </source>
</reference>
<dbReference type="CDD" id="cd15490">
    <property type="entry name" value="eIF2_gamma_III"/>
    <property type="match status" value="1"/>
</dbReference>
<accession>A0A2P6TTK0</accession>
<dbReference type="FunFam" id="2.40.30.10:FF:000009">
    <property type="entry name" value="Eukaryotic translation initiation factor 2 subunit gamma"/>
    <property type="match status" value="1"/>
</dbReference>
<protein>
    <recommendedName>
        <fullName evidence="3">protein-synthesizing GTPase</fullName>
        <ecNumber evidence="3">3.6.5.3</ecNumber>
    </recommendedName>
</protein>
<sequence>MAGKGGKGLREQDLATLDASKLTPLSPEVISRQATINIGTIGHVAHGKSTVVKAISGVQTVRFKNELERNITIKLGYANAKIYKCADPRCPRPACYKAYGSSKEDNPKCDVPGFEDAEMELVRHVSFVDCPGHDILMATMLNGAAVMDGAMLLIAANEPCPQPQTSEHLAAVEIMRLQHIIILQNKVDLVTEAAALNQHETIQRFIQGTIAEGAPVVPISAQLKYNVDAVCEYLVKKIPVPVRDFTSPPQMIVIRSFDVNRPGSEVDDIKGGIAGGSILQGVLRMGQEVEVRPGVVTKDASGAIRCMPIRSRIVSLFAEQNPLQYAVPGGLIGVGTTVDPTLTRADRLVGQVLGEVGALPDVFTELEINFFLLRRLLGVRTSGDEKQGKVSKLAKNEVLMLNIGSMCTGARVVAVKHDLAKLQLTSPVCTKEGEKIALSRRVDKHWRLIGWGQIQKGLRLEL</sequence>
<gene>
    <name evidence="11" type="ORF">C2E21_3876</name>
</gene>
<dbReference type="GO" id="GO:0005525">
    <property type="term" value="F:GTP binding"/>
    <property type="evidence" value="ECO:0007669"/>
    <property type="project" value="UniProtKB-KW"/>
</dbReference>
<evidence type="ECO:0000256" key="7">
    <source>
        <dbReference type="ARBA" id="ARBA00022917"/>
    </source>
</evidence>
<dbReference type="PANTHER" id="PTHR42854">
    <property type="entry name" value="EUKARYOTIC TRANSLATION INITIATION FACTOR 2 SUBUNIT 3 FAMILY MEMBER"/>
    <property type="match status" value="1"/>
</dbReference>
<dbReference type="InterPro" id="IPR015256">
    <property type="entry name" value="eIF2g_C"/>
</dbReference>
<dbReference type="EMBL" id="LHPG02000007">
    <property type="protein sequence ID" value="PRW57397.1"/>
    <property type="molecule type" value="Genomic_DNA"/>
</dbReference>
<dbReference type="SUPFAM" id="SSF52540">
    <property type="entry name" value="P-loop containing nucleoside triphosphate hydrolases"/>
    <property type="match status" value="1"/>
</dbReference>
<evidence type="ECO:0000259" key="10">
    <source>
        <dbReference type="PROSITE" id="PS51722"/>
    </source>
</evidence>
<evidence type="ECO:0000256" key="8">
    <source>
        <dbReference type="ARBA" id="ARBA00023134"/>
    </source>
</evidence>
<dbReference type="GO" id="GO:0000049">
    <property type="term" value="F:tRNA binding"/>
    <property type="evidence" value="ECO:0007669"/>
    <property type="project" value="InterPro"/>
</dbReference>
<dbReference type="NCBIfam" id="NF003077">
    <property type="entry name" value="PRK04000.1"/>
    <property type="match status" value="1"/>
</dbReference>
<keyword evidence="5" id="KW-0547">Nucleotide-binding</keyword>
<dbReference type="EC" id="3.6.5.3" evidence="3"/>
<dbReference type="CDD" id="cd03688">
    <property type="entry name" value="eIF2_gamma_II"/>
    <property type="match status" value="1"/>
</dbReference>
<dbReference type="Proteomes" id="UP000239899">
    <property type="component" value="Unassembled WGS sequence"/>
</dbReference>
<dbReference type="GO" id="GO:0003743">
    <property type="term" value="F:translation initiation factor activity"/>
    <property type="evidence" value="ECO:0007669"/>
    <property type="project" value="UniProtKB-KW"/>
</dbReference>
<keyword evidence="12" id="KW-1185">Reference proteome</keyword>
<dbReference type="STRING" id="3076.A0A2P6TTK0"/>
<evidence type="ECO:0000256" key="4">
    <source>
        <dbReference type="ARBA" id="ARBA00022540"/>
    </source>
</evidence>
<dbReference type="OrthoDB" id="1045173at2759"/>
<dbReference type="GO" id="GO:0001731">
    <property type="term" value="P:formation of translation preinitiation complex"/>
    <property type="evidence" value="ECO:0007669"/>
    <property type="project" value="TreeGrafter"/>
</dbReference>
<dbReference type="FunFam" id="2.40.30.10:FF:000011">
    <property type="entry name" value="Eukaryotic translation initiation factor 2 subunit gamma"/>
    <property type="match status" value="1"/>
</dbReference>
<dbReference type="SUPFAM" id="SSF50447">
    <property type="entry name" value="Translation proteins"/>
    <property type="match status" value="1"/>
</dbReference>
<dbReference type="Gene3D" id="2.40.30.10">
    <property type="entry name" value="Translation factors"/>
    <property type="match status" value="2"/>
</dbReference>
<evidence type="ECO:0000256" key="2">
    <source>
        <dbReference type="ARBA" id="ARBA00007249"/>
    </source>
</evidence>
<dbReference type="SUPFAM" id="SSF50465">
    <property type="entry name" value="EF-Tu/eEF-1alpha/eIF2-gamma C-terminal domain"/>
    <property type="match status" value="1"/>
</dbReference>
<dbReference type="InterPro" id="IPR027417">
    <property type="entry name" value="P-loop_NTPase"/>
</dbReference>
<keyword evidence="7" id="KW-0648">Protein biosynthesis</keyword>
<dbReference type="Pfam" id="PF03144">
    <property type="entry name" value="GTP_EFTU_D2"/>
    <property type="match status" value="1"/>
</dbReference>
<feature type="domain" description="Tr-type G" evidence="10">
    <location>
        <begin position="33"/>
        <end position="242"/>
    </location>
</feature>